<dbReference type="InterPro" id="IPR044888">
    <property type="entry name" value="Mediatior_Med7_sf"/>
</dbReference>
<dbReference type="AlphaFoldDB" id="A0A3N4HLA9"/>
<dbReference type="GO" id="GO:0070847">
    <property type="term" value="C:core mediator complex"/>
    <property type="evidence" value="ECO:0007669"/>
    <property type="project" value="TreeGrafter"/>
</dbReference>
<keyword evidence="7 10" id="KW-0804">Transcription</keyword>
<proteinExistence type="inferred from homology"/>
<keyword evidence="14" id="KW-1185">Reference proteome</keyword>
<dbReference type="InterPro" id="IPR009244">
    <property type="entry name" value="Mediatior_Med7"/>
</dbReference>
<evidence type="ECO:0000256" key="12">
    <source>
        <dbReference type="SAM" id="MobiDB-lite"/>
    </source>
</evidence>
<dbReference type="InterPro" id="IPR037212">
    <property type="entry name" value="Med7/Med21-like"/>
</dbReference>
<evidence type="ECO:0000256" key="6">
    <source>
        <dbReference type="ARBA" id="ARBA00023159"/>
    </source>
</evidence>
<gene>
    <name evidence="13" type="ORF">BJ508DRAFT_215239</name>
</gene>
<keyword evidence="5 10" id="KW-0805">Transcription regulation</keyword>
<evidence type="ECO:0000313" key="13">
    <source>
        <dbReference type="EMBL" id="RPA74605.1"/>
    </source>
</evidence>
<comment type="function">
    <text evidence="9">Component of the Mediator complex, a coactivator involved in the regulated transcription of nearly all RNA polymerase II-dependent genes. Mediator functions as a bridge to convey information from gene-specific regulatory proteins to the basal RNA polymerase II transcription machinery. Mediator is recruited to promoters by direct interactions with regulatory proteins and serves as a scaffold for the assembly of a functional preinitiation complex with RNA polymerase II and the general transcription factors.</text>
</comment>
<evidence type="ECO:0000256" key="1">
    <source>
        <dbReference type="ARBA" id="ARBA00004123"/>
    </source>
</evidence>
<name>A0A3N4HLA9_ASCIM</name>
<dbReference type="GO" id="GO:0016592">
    <property type="term" value="C:mediator complex"/>
    <property type="evidence" value="ECO:0007669"/>
    <property type="project" value="InterPro"/>
</dbReference>
<keyword evidence="8 10" id="KW-0539">Nucleus</keyword>
<dbReference type="OrthoDB" id="10253553at2759"/>
<protein>
    <recommendedName>
        <fullName evidence="4 10">Mediator of RNA polymerase II transcription subunit 7</fullName>
    </recommendedName>
</protein>
<organism evidence="13 14">
    <name type="scientific">Ascobolus immersus RN42</name>
    <dbReference type="NCBI Taxonomy" id="1160509"/>
    <lineage>
        <taxon>Eukaryota</taxon>
        <taxon>Fungi</taxon>
        <taxon>Dikarya</taxon>
        <taxon>Ascomycota</taxon>
        <taxon>Pezizomycotina</taxon>
        <taxon>Pezizomycetes</taxon>
        <taxon>Pezizales</taxon>
        <taxon>Ascobolaceae</taxon>
        <taxon>Ascobolus</taxon>
    </lineage>
</organism>
<dbReference type="Pfam" id="PF05983">
    <property type="entry name" value="Med7"/>
    <property type="match status" value="1"/>
</dbReference>
<keyword evidence="11" id="KW-0175">Coiled coil</keyword>
<dbReference type="Gene3D" id="6.10.140.200">
    <property type="match status" value="1"/>
</dbReference>
<dbReference type="SUPFAM" id="SSF140718">
    <property type="entry name" value="Mediator hinge subcomplex-like"/>
    <property type="match status" value="1"/>
</dbReference>
<comment type="subcellular location">
    <subcellularLocation>
        <location evidence="1 10">Nucleus</location>
    </subcellularLocation>
</comment>
<dbReference type="GO" id="GO:0006357">
    <property type="term" value="P:regulation of transcription by RNA polymerase II"/>
    <property type="evidence" value="ECO:0007669"/>
    <property type="project" value="InterPro"/>
</dbReference>
<accession>A0A3N4HLA9</accession>
<comment type="subunit">
    <text evidence="3 10">Component of the Mediator complex.</text>
</comment>
<evidence type="ECO:0000313" key="14">
    <source>
        <dbReference type="Proteomes" id="UP000275078"/>
    </source>
</evidence>
<dbReference type="PANTHER" id="PTHR21428:SF11">
    <property type="entry name" value="MEDIATOR OF RNA POLYMERASE II TRANSCRIPTION SUBUNIT 7"/>
    <property type="match status" value="1"/>
</dbReference>
<dbReference type="GO" id="GO:0003712">
    <property type="term" value="F:transcription coregulator activity"/>
    <property type="evidence" value="ECO:0007669"/>
    <property type="project" value="InterPro"/>
</dbReference>
<comment type="similarity">
    <text evidence="2 10">Belongs to the Mediator complex subunit 7 family.</text>
</comment>
<sequence>MPAENDEEQNRQGQGGIDSLFPNPPSFYEHFTAENLEALKNHPAGTPLPPNLEYLVPPPPPTKSYREFGAHWTIPDVLLPLKEMGVTQLYSDDIDKEGSGGKGRALELKRLAKSGLIAYLELVGLLGWSPTEANFMPKVQDIRTILINMHHLINEYRPHQARETLIMMMEEQLEQMDKEIEDSRKARERVEEVLKEAQEIGKEFSLENSERTEGQIVLEGQIEREERKKDEELWNLAGEIMDS</sequence>
<evidence type="ECO:0000256" key="11">
    <source>
        <dbReference type="SAM" id="Coils"/>
    </source>
</evidence>
<evidence type="ECO:0000256" key="4">
    <source>
        <dbReference type="ARBA" id="ARBA00020631"/>
    </source>
</evidence>
<evidence type="ECO:0000256" key="10">
    <source>
        <dbReference type="RuleBase" id="RU364060"/>
    </source>
</evidence>
<dbReference type="PANTHER" id="PTHR21428">
    <property type="entry name" value="MEDIATOR OF RNA POLYMERASE II TRANSCRIPTION SUBUNIT 7"/>
    <property type="match status" value="1"/>
</dbReference>
<reference evidence="13 14" key="1">
    <citation type="journal article" date="2018" name="Nat. Ecol. Evol.">
        <title>Pezizomycetes genomes reveal the molecular basis of ectomycorrhizal truffle lifestyle.</title>
        <authorList>
            <person name="Murat C."/>
            <person name="Payen T."/>
            <person name="Noel B."/>
            <person name="Kuo A."/>
            <person name="Morin E."/>
            <person name="Chen J."/>
            <person name="Kohler A."/>
            <person name="Krizsan K."/>
            <person name="Balestrini R."/>
            <person name="Da Silva C."/>
            <person name="Montanini B."/>
            <person name="Hainaut M."/>
            <person name="Levati E."/>
            <person name="Barry K.W."/>
            <person name="Belfiori B."/>
            <person name="Cichocki N."/>
            <person name="Clum A."/>
            <person name="Dockter R.B."/>
            <person name="Fauchery L."/>
            <person name="Guy J."/>
            <person name="Iotti M."/>
            <person name="Le Tacon F."/>
            <person name="Lindquist E.A."/>
            <person name="Lipzen A."/>
            <person name="Malagnac F."/>
            <person name="Mello A."/>
            <person name="Molinier V."/>
            <person name="Miyauchi S."/>
            <person name="Poulain J."/>
            <person name="Riccioni C."/>
            <person name="Rubini A."/>
            <person name="Sitrit Y."/>
            <person name="Splivallo R."/>
            <person name="Traeger S."/>
            <person name="Wang M."/>
            <person name="Zifcakova L."/>
            <person name="Wipf D."/>
            <person name="Zambonelli A."/>
            <person name="Paolocci F."/>
            <person name="Nowrousian M."/>
            <person name="Ottonello S."/>
            <person name="Baldrian P."/>
            <person name="Spatafora J.W."/>
            <person name="Henrissat B."/>
            <person name="Nagy L.G."/>
            <person name="Aury J.M."/>
            <person name="Wincker P."/>
            <person name="Grigoriev I.V."/>
            <person name="Bonfante P."/>
            <person name="Martin F.M."/>
        </authorList>
    </citation>
    <scope>NUCLEOTIDE SEQUENCE [LARGE SCALE GENOMIC DNA]</scope>
    <source>
        <strain evidence="13 14">RN42</strain>
    </source>
</reference>
<keyword evidence="6 10" id="KW-0010">Activator</keyword>
<feature type="coiled-coil region" evidence="11">
    <location>
        <begin position="166"/>
        <end position="203"/>
    </location>
</feature>
<evidence type="ECO:0000256" key="9">
    <source>
        <dbReference type="ARBA" id="ARBA00025687"/>
    </source>
</evidence>
<dbReference type="STRING" id="1160509.A0A3N4HLA9"/>
<evidence type="ECO:0000256" key="7">
    <source>
        <dbReference type="ARBA" id="ARBA00023163"/>
    </source>
</evidence>
<dbReference type="EMBL" id="ML119785">
    <property type="protein sequence ID" value="RPA74605.1"/>
    <property type="molecule type" value="Genomic_DNA"/>
</dbReference>
<evidence type="ECO:0000256" key="8">
    <source>
        <dbReference type="ARBA" id="ARBA00023242"/>
    </source>
</evidence>
<evidence type="ECO:0000256" key="3">
    <source>
        <dbReference type="ARBA" id="ARBA00011837"/>
    </source>
</evidence>
<evidence type="ECO:0000256" key="2">
    <source>
        <dbReference type="ARBA" id="ARBA00009994"/>
    </source>
</evidence>
<evidence type="ECO:0000256" key="5">
    <source>
        <dbReference type="ARBA" id="ARBA00023015"/>
    </source>
</evidence>
<feature type="region of interest" description="Disordered" evidence="12">
    <location>
        <begin position="1"/>
        <end position="27"/>
    </location>
</feature>
<dbReference type="Proteomes" id="UP000275078">
    <property type="component" value="Unassembled WGS sequence"/>
</dbReference>
<dbReference type="Gene3D" id="6.10.140.1520">
    <property type="match status" value="1"/>
</dbReference>